<dbReference type="SUPFAM" id="SSF57845">
    <property type="entry name" value="B-box zinc-binding domain"/>
    <property type="match status" value="2"/>
</dbReference>
<dbReference type="AlphaFoldDB" id="A0A7D9I9V9"/>
<dbReference type="InterPro" id="IPR003649">
    <property type="entry name" value="Bbox_C"/>
</dbReference>
<comment type="caution">
    <text evidence="5">The sequence shown here is derived from an EMBL/GenBank/DDBJ whole genome shotgun (WGS) entry which is preliminary data.</text>
</comment>
<dbReference type="Proteomes" id="UP001152795">
    <property type="component" value="Unassembled WGS sequence"/>
</dbReference>
<dbReference type="Gene3D" id="4.10.830.40">
    <property type="match status" value="2"/>
</dbReference>
<dbReference type="SMART" id="SM00336">
    <property type="entry name" value="BBOX"/>
    <property type="match status" value="4"/>
</dbReference>
<dbReference type="PROSITE" id="PS50119">
    <property type="entry name" value="ZF_BBOX"/>
    <property type="match status" value="4"/>
</dbReference>
<dbReference type="Gene3D" id="3.30.40.10">
    <property type="entry name" value="Zinc/RING finger domain, C3HC4 (zinc finger)"/>
    <property type="match status" value="2"/>
</dbReference>
<feature type="non-terminal residue" evidence="5">
    <location>
        <position position="1094"/>
    </location>
</feature>
<reference evidence="5" key="1">
    <citation type="submission" date="2020-04" db="EMBL/GenBank/DDBJ databases">
        <authorList>
            <person name="Alioto T."/>
            <person name="Alioto T."/>
            <person name="Gomez Garrido J."/>
        </authorList>
    </citation>
    <scope>NUCLEOTIDE SEQUENCE</scope>
    <source>
        <strain evidence="5">A484AB</strain>
    </source>
</reference>
<evidence type="ECO:0000256" key="1">
    <source>
        <dbReference type="ARBA" id="ARBA00022723"/>
    </source>
</evidence>
<dbReference type="SMART" id="SM00184">
    <property type="entry name" value="RING"/>
    <property type="match status" value="2"/>
</dbReference>
<proteinExistence type="predicted"/>
<dbReference type="SUPFAM" id="SSF57850">
    <property type="entry name" value="RING/U-box"/>
    <property type="match status" value="2"/>
</dbReference>
<dbReference type="Pfam" id="PF00643">
    <property type="entry name" value="zf-B_box"/>
    <property type="match status" value="2"/>
</dbReference>
<feature type="non-terminal residue" evidence="5">
    <location>
        <position position="1"/>
    </location>
</feature>
<dbReference type="PANTHER" id="PTHR25462">
    <property type="entry name" value="BONUS, ISOFORM C-RELATED"/>
    <property type="match status" value="1"/>
</dbReference>
<sequence length="1094" mass="124201">TALAEKIQEHLTCSVCLEPFKDPKVLPCLHSYCHVCIVNLTKNANSNTINCPECRLAVEVDEKTVSTLPSNFFVNNLLATMTLTNDQPSAKKILCENCDSEDAAQNRCNECGMFLCQYCTEFHKRSRSTKHHELVTMEQLKSNPVPQNIAEKIRCPKHKQKVIKLFCKTCQTTICRDCTIVDHRQHEYGFVEEVAVEEKRHLQSNLNEVKQRKGRVVEGIVNLKKFNASVEAKKTSTVSEISQHFDQLVKAVESRKREMMEKTTSITNSKQKQIHAQLEVLEVALASCESSIEFTEQAFKNGNDVQILSMEKYILQSLEQVKAVKDQTKPCVILKTCCTSSFQETEAIFNAGKPYSVTLVCHDKNNRRLRYGGQDIKPSFTGMEGGMLKFDVSINGTPAPNCSLTKQVNSPDGVEHLTCSVCLEPFKDPKVLPCLHSYCHVCIVKLAKNAKSKTINCPECRLAVKISGFCVDENVLPSNFFVNNLLATMALTNDKPSAKKIVCDNCDSEDAAQSRCNECGIFLCQYCTEFHKRSRPTKHHELVTMEQLKSNPGPQNIAEKIRCPKHKEEVIKLFCKTCQTTICRDCTIVDHQGHKYGFVEEVAVEEKRHLQSNLNEVKQRKGRVARGIVNLKKFNESLEAKKKSTISEISRHFDQLVKAVESRKREIMEKATSITNSKQKQFHAQLEVLEVALASCESSIEFTEQAFKNGNDVQILSMEKYILQSLEQLKAVKDQTKPCVTEDMVFIIPSSVQETKKKLLTKYDVDVAVANPAYCHTSFKEEGEAFDAGKRHSVTLVCHDKSNRRLRYGGWHVEVQRAITNGGRTMNGRHGEYCSRLRKPQIRQLFDTAQCRPLLTFGGQPAIMYQIESLLRGIKMNNNGVGKKASNIASRVILHIGSGNFGTSRAQSRKVGQISFRPPNFFLPNQHIQKIGLAIRKITAIIRCHTTTPDIFSVYSLNSTNFFYVFMRSPAVAEYVAILKTARDRKIAKIYSNKESYMFTLQANAWSQSGDTQKEHGNSEEHEIHHSSWPMMVRIGSFQKTSIPPPRRKLEQKFPSWGEWFVFKINKKSRYISIWEERSDRIMEMFLSEQTVIA</sequence>
<dbReference type="SMART" id="SM00502">
    <property type="entry name" value="BBC"/>
    <property type="match status" value="2"/>
</dbReference>
<dbReference type="InterPro" id="IPR000315">
    <property type="entry name" value="Znf_B-box"/>
</dbReference>
<dbReference type="PROSITE" id="PS00518">
    <property type="entry name" value="ZF_RING_1"/>
    <property type="match status" value="2"/>
</dbReference>
<keyword evidence="4" id="KW-0862">Zinc</keyword>
<dbReference type="GO" id="GO:0008270">
    <property type="term" value="F:zinc ion binding"/>
    <property type="evidence" value="ECO:0007669"/>
    <property type="project" value="UniProtKB-KW"/>
</dbReference>
<keyword evidence="3" id="KW-0833">Ubl conjugation pathway</keyword>
<protein>
    <submittedName>
        <fullName evidence="5">Tripartite motif-containing 45-like</fullName>
    </submittedName>
</protein>
<dbReference type="Gene3D" id="3.30.160.60">
    <property type="entry name" value="Classic Zinc Finger"/>
    <property type="match status" value="2"/>
</dbReference>
<evidence type="ECO:0000313" key="6">
    <source>
        <dbReference type="Proteomes" id="UP001152795"/>
    </source>
</evidence>
<organism evidence="5 6">
    <name type="scientific">Paramuricea clavata</name>
    <name type="common">Red gorgonian</name>
    <name type="synonym">Violescent sea-whip</name>
    <dbReference type="NCBI Taxonomy" id="317549"/>
    <lineage>
        <taxon>Eukaryota</taxon>
        <taxon>Metazoa</taxon>
        <taxon>Cnidaria</taxon>
        <taxon>Anthozoa</taxon>
        <taxon>Octocorallia</taxon>
        <taxon>Malacalcyonacea</taxon>
        <taxon>Plexauridae</taxon>
        <taxon>Paramuricea</taxon>
    </lineage>
</organism>
<dbReference type="PANTHER" id="PTHR25462:SF296">
    <property type="entry name" value="MEIOTIC P26, ISOFORM F"/>
    <property type="match status" value="1"/>
</dbReference>
<dbReference type="InterPro" id="IPR047153">
    <property type="entry name" value="TRIM45/56/19-like"/>
</dbReference>
<name>A0A7D9I9V9_PARCT</name>
<evidence type="ECO:0000256" key="2">
    <source>
        <dbReference type="ARBA" id="ARBA00022771"/>
    </source>
</evidence>
<dbReference type="InterPro" id="IPR013083">
    <property type="entry name" value="Znf_RING/FYVE/PHD"/>
</dbReference>
<gene>
    <name evidence="5" type="ORF">PACLA_8A047686</name>
</gene>
<dbReference type="CDD" id="cd19757">
    <property type="entry name" value="Bbox1"/>
    <property type="match status" value="2"/>
</dbReference>
<evidence type="ECO:0000256" key="4">
    <source>
        <dbReference type="ARBA" id="ARBA00022833"/>
    </source>
</evidence>
<keyword evidence="2" id="KW-0863">Zinc-finger</keyword>
<evidence type="ECO:0000256" key="3">
    <source>
        <dbReference type="ARBA" id="ARBA00022786"/>
    </source>
</evidence>
<accession>A0A7D9I9V9</accession>
<keyword evidence="6" id="KW-1185">Reference proteome</keyword>
<dbReference type="InterPro" id="IPR027370">
    <property type="entry name" value="Znf-RING_euk"/>
</dbReference>
<dbReference type="PROSITE" id="PS50089">
    <property type="entry name" value="ZF_RING_2"/>
    <property type="match status" value="2"/>
</dbReference>
<evidence type="ECO:0000313" key="5">
    <source>
        <dbReference type="EMBL" id="CAB4000704.1"/>
    </source>
</evidence>
<dbReference type="InterPro" id="IPR001841">
    <property type="entry name" value="Znf_RING"/>
</dbReference>
<dbReference type="EMBL" id="CACRXK020003900">
    <property type="protein sequence ID" value="CAB4000704.1"/>
    <property type="molecule type" value="Genomic_DNA"/>
</dbReference>
<dbReference type="Pfam" id="PF13445">
    <property type="entry name" value="zf-RING_UBOX"/>
    <property type="match status" value="2"/>
</dbReference>
<keyword evidence="1" id="KW-0479">Metal-binding</keyword>
<dbReference type="OrthoDB" id="295536at2759"/>
<dbReference type="InterPro" id="IPR017907">
    <property type="entry name" value="Znf_RING_CS"/>
</dbReference>